<proteinExistence type="predicted"/>
<name>A0AAU9JED9_9CILI</name>
<dbReference type="Gene3D" id="1.10.10.60">
    <property type="entry name" value="Homeodomain-like"/>
    <property type="match status" value="2"/>
</dbReference>
<dbReference type="PANTHER" id="PTHR45614:SF274">
    <property type="entry name" value="MYB-LIKE DNA-BINDING PROTEIN"/>
    <property type="match status" value="1"/>
</dbReference>
<dbReference type="PROSITE" id="PS50090">
    <property type="entry name" value="MYB_LIKE"/>
    <property type="match status" value="2"/>
</dbReference>
<feature type="domain" description="HTH myb-type" evidence="2">
    <location>
        <begin position="101"/>
        <end position="155"/>
    </location>
</feature>
<dbReference type="SMART" id="SM00717">
    <property type="entry name" value="SANT"/>
    <property type="match status" value="2"/>
</dbReference>
<evidence type="ECO:0000259" key="2">
    <source>
        <dbReference type="PROSITE" id="PS51294"/>
    </source>
</evidence>
<accession>A0AAU9JED9</accession>
<dbReference type="GO" id="GO:0000981">
    <property type="term" value="F:DNA-binding transcription factor activity, RNA polymerase II-specific"/>
    <property type="evidence" value="ECO:0007669"/>
    <property type="project" value="TreeGrafter"/>
</dbReference>
<feature type="domain" description="Myb-like" evidence="1">
    <location>
        <begin position="41"/>
        <end position="100"/>
    </location>
</feature>
<dbReference type="InterPro" id="IPR001005">
    <property type="entry name" value="SANT/Myb"/>
</dbReference>
<dbReference type="SUPFAM" id="SSF46689">
    <property type="entry name" value="Homeodomain-like"/>
    <property type="match status" value="2"/>
</dbReference>
<dbReference type="InterPro" id="IPR017930">
    <property type="entry name" value="Myb_dom"/>
</dbReference>
<gene>
    <name evidence="3" type="ORF">BSTOLATCC_MIC25293</name>
</gene>
<dbReference type="PROSITE" id="PS51294">
    <property type="entry name" value="HTH_MYB"/>
    <property type="match status" value="2"/>
</dbReference>
<evidence type="ECO:0008006" key="5">
    <source>
        <dbReference type="Google" id="ProtNLM"/>
    </source>
</evidence>
<dbReference type="AlphaFoldDB" id="A0AAU9JED9"/>
<dbReference type="EMBL" id="CAJZBQ010000024">
    <property type="protein sequence ID" value="CAG9320054.1"/>
    <property type="molecule type" value="Genomic_DNA"/>
</dbReference>
<feature type="domain" description="HTH myb-type" evidence="2">
    <location>
        <begin position="41"/>
        <end position="100"/>
    </location>
</feature>
<sequence>MNIPQIYHLEGDVWLVPCMANYNQNEFHPLLKPASEDSEEDPSAKKQGWNDLEDQMLLRIVEAKGPKAWSAIAREINSLLYSGKGVRQGRQCRERWYNHVDPSLKKGHWSPEEDIYILQQQRDIGNRWSEIAKGLPGRTENSVKNRWKSMVKKAIREYPPGTDIISMLISEKINCDVDMEEDSSDVNTEKEVEQAPGHVYDIGSSPPSGFQQPHSLIINSVRTNLSNFARMDFQIQQNSEFK</sequence>
<dbReference type="Pfam" id="PF13921">
    <property type="entry name" value="Myb_DNA-bind_6"/>
    <property type="match status" value="1"/>
</dbReference>
<evidence type="ECO:0000313" key="4">
    <source>
        <dbReference type="Proteomes" id="UP001162131"/>
    </source>
</evidence>
<comment type="caution">
    <text evidence="3">The sequence shown here is derived from an EMBL/GenBank/DDBJ whole genome shotgun (WGS) entry which is preliminary data.</text>
</comment>
<dbReference type="InterPro" id="IPR009057">
    <property type="entry name" value="Homeodomain-like_sf"/>
</dbReference>
<reference evidence="3" key="1">
    <citation type="submission" date="2021-09" db="EMBL/GenBank/DDBJ databases">
        <authorList>
            <consortium name="AG Swart"/>
            <person name="Singh M."/>
            <person name="Singh A."/>
            <person name="Seah K."/>
            <person name="Emmerich C."/>
        </authorList>
    </citation>
    <scope>NUCLEOTIDE SEQUENCE</scope>
    <source>
        <strain evidence="3">ATCC30299</strain>
    </source>
</reference>
<protein>
    <recommendedName>
        <fullName evidence="5">Myb-like DNA-binding domain containing protein</fullName>
    </recommendedName>
</protein>
<dbReference type="PANTHER" id="PTHR45614">
    <property type="entry name" value="MYB PROTEIN-RELATED"/>
    <property type="match status" value="1"/>
</dbReference>
<keyword evidence="4" id="KW-1185">Reference proteome</keyword>
<feature type="domain" description="Myb-like" evidence="1">
    <location>
        <begin position="101"/>
        <end position="151"/>
    </location>
</feature>
<dbReference type="Proteomes" id="UP001162131">
    <property type="component" value="Unassembled WGS sequence"/>
</dbReference>
<organism evidence="3 4">
    <name type="scientific">Blepharisma stoltei</name>
    <dbReference type="NCBI Taxonomy" id="1481888"/>
    <lineage>
        <taxon>Eukaryota</taxon>
        <taxon>Sar</taxon>
        <taxon>Alveolata</taxon>
        <taxon>Ciliophora</taxon>
        <taxon>Postciliodesmatophora</taxon>
        <taxon>Heterotrichea</taxon>
        <taxon>Heterotrichida</taxon>
        <taxon>Blepharismidae</taxon>
        <taxon>Blepharisma</taxon>
    </lineage>
</organism>
<dbReference type="GO" id="GO:0005634">
    <property type="term" value="C:nucleus"/>
    <property type="evidence" value="ECO:0007669"/>
    <property type="project" value="TreeGrafter"/>
</dbReference>
<evidence type="ECO:0000313" key="3">
    <source>
        <dbReference type="EMBL" id="CAG9320054.1"/>
    </source>
</evidence>
<dbReference type="InterPro" id="IPR050560">
    <property type="entry name" value="MYB_TF"/>
</dbReference>
<dbReference type="GO" id="GO:0000978">
    <property type="term" value="F:RNA polymerase II cis-regulatory region sequence-specific DNA binding"/>
    <property type="evidence" value="ECO:0007669"/>
    <property type="project" value="TreeGrafter"/>
</dbReference>
<dbReference type="CDD" id="cd00167">
    <property type="entry name" value="SANT"/>
    <property type="match status" value="2"/>
</dbReference>
<evidence type="ECO:0000259" key="1">
    <source>
        <dbReference type="PROSITE" id="PS50090"/>
    </source>
</evidence>